<dbReference type="InterPro" id="IPR036388">
    <property type="entry name" value="WH-like_DNA-bd_sf"/>
</dbReference>
<dbReference type="RefSeq" id="WP_004955930.1">
    <property type="nucleotide sequence ID" value="NZ_JAQMZQ010000009.1"/>
</dbReference>
<protein>
    <submittedName>
        <fullName evidence="2">Mu DNA-binding domain</fullName>
    </submittedName>
</protein>
<dbReference type="InterPro" id="IPR009061">
    <property type="entry name" value="DNA-bd_dom_put_sf"/>
</dbReference>
<accession>A0A3S5D6Y4</accession>
<dbReference type="Gene3D" id="1.10.10.10">
    <property type="entry name" value="Winged helix-like DNA-binding domain superfamily/Winged helix DNA-binding domain"/>
    <property type="match status" value="1"/>
</dbReference>
<evidence type="ECO:0000259" key="1">
    <source>
        <dbReference type="PROSITE" id="PS51702"/>
    </source>
</evidence>
<organism evidence="2 3">
    <name type="scientific">Serratia odorifera</name>
    <dbReference type="NCBI Taxonomy" id="618"/>
    <lineage>
        <taxon>Bacteria</taxon>
        <taxon>Pseudomonadati</taxon>
        <taxon>Pseudomonadota</taxon>
        <taxon>Gammaproteobacteria</taxon>
        <taxon>Enterobacterales</taxon>
        <taxon>Yersiniaceae</taxon>
        <taxon>Serratia</taxon>
    </lineage>
</organism>
<gene>
    <name evidence="2" type="ORF">NCTC11214_01132</name>
</gene>
<evidence type="ECO:0000313" key="2">
    <source>
        <dbReference type="EMBL" id="VDZ53609.1"/>
    </source>
</evidence>
<feature type="domain" description="HTH Mu-type" evidence="1">
    <location>
        <begin position="2"/>
        <end position="69"/>
    </location>
</feature>
<dbReference type="KEGG" id="sof:NCTC11214_01132"/>
<name>A0A3S5D6Y4_SEROD</name>
<proteinExistence type="predicted"/>
<sequence>MKNEWFAAKELIGIAGLPSSPQGINQMARREGWVSRRRKGVQGKAVEYHIDSLPLSARNLLILQEEPAGYQVERNDSLVVLIECFRRMTESERERLLTFLMREGIGSLLARISDEATADAMTGPDSEPEKR</sequence>
<keyword evidence="2" id="KW-0238">DNA-binding</keyword>
<dbReference type="InterPro" id="IPR003314">
    <property type="entry name" value="Mu-type_HTH"/>
</dbReference>
<reference evidence="2 3" key="1">
    <citation type="submission" date="2018-12" db="EMBL/GenBank/DDBJ databases">
        <authorList>
            <consortium name="Pathogen Informatics"/>
        </authorList>
    </citation>
    <scope>NUCLEOTIDE SEQUENCE [LARGE SCALE GENOMIC DNA]</scope>
    <source>
        <strain evidence="2 3">NCTC11214</strain>
    </source>
</reference>
<dbReference type="Pfam" id="PF02316">
    <property type="entry name" value="HTH_Tnp_Mu_1"/>
    <property type="match status" value="1"/>
</dbReference>
<dbReference type="Proteomes" id="UP000281391">
    <property type="component" value="Chromosome"/>
</dbReference>
<dbReference type="SUPFAM" id="SSF46955">
    <property type="entry name" value="Putative DNA-binding domain"/>
    <property type="match status" value="1"/>
</dbReference>
<evidence type="ECO:0000313" key="3">
    <source>
        <dbReference type="Proteomes" id="UP000281391"/>
    </source>
</evidence>
<dbReference type="PROSITE" id="PS51702">
    <property type="entry name" value="HTH_MU"/>
    <property type="match status" value="1"/>
</dbReference>
<dbReference type="GO" id="GO:0003677">
    <property type="term" value="F:DNA binding"/>
    <property type="evidence" value="ECO:0007669"/>
    <property type="project" value="UniProtKB-KW"/>
</dbReference>
<dbReference type="EMBL" id="LR134117">
    <property type="protein sequence ID" value="VDZ53609.1"/>
    <property type="molecule type" value="Genomic_DNA"/>
</dbReference>
<dbReference type="AlphaFoldDB" id="A0A3S5D6Y4"/>